<dbReference type="Pfam" id="PF02325">
    <property type="entry name" value="CCB3_YggT"/>
    <property type="match status" value="1"/>
</dbReference>
<dbReference type="Proteomes" id="UP000029079">
    <property type="component" value="Chromosome"/>
</dbReference>
<dbReference type="GO" id="GO:0016020">
    <property type="term" value="C:membrane"/>
    <property type="evidence" value="ECO:0007669"/>
    <property type="project" value="InterPro"/>
</dbReference>
<dbReference type="RefSeq" id="WP_038536133.1">
    <property type="nucleotide sequence ID" value="NZ_CP009223.1"/>
</dbReference>
<feature type="transmembrane region" description="Helical" evidence="1">
    <location>
        <begin position="7"/>
        <end position="28"/>
    </location>
</feature>
<organism evidence="2 3">
    <name type="scientific">Weissella ceti</name>
    <dbReference type="NCBI Taxonomy" id="759620"/>
    <lineage>
        <taxon>Bacteria</taxon>
        <taxon>Bacillati</taxon>
        <taxon>Bacillota</taxon>
        <taxon>Bacilli</taxon>
        <taxon>Lactobacillales</taxon>
        <taxon>Lactobacillaceae</taxon>
        <taxon>Weissella</taxon>
    </lineage>
</organism>
<dbReference type="InterPro" id="IPR003425">
    <property type="entry name" value="CCB3/YggT"/>
</dbReference>
<gene>
    <name evidence="2" type="ORF">WS74_0306</name>
</gene>
<sequence>MGMIFYVLSLVLQAFQIIIIVWALLSWLPGGQQSGFGQLLGRIAGLIVDPIRRILPTIGMLDFSPLVAILLLQAAQSVLVNIARMVLYG</sequence>
<evidence type="ECO:0000256" key="1">
    <source>
        <dbReference type="SAM" id="Phobius"/>
    </source>
</evidence>
<accession>A0A088GEM5</accession>
<dbReference type="STRING" id="759620.WS105_0304"/>
<dbReference type="AlphaFoldDB" id="A0A088GEM5"/>
<evidence type="ECO:0000313" key="2">
    <source>
        <dbReference type="EMBL" id="AIM62558.1"/>
    </source>
</evidence>
<dbReference type="EMBL" id="CP009223">
    <property type="protein sequence ID" value="AIM62558.1"/>
    <property type="molecule type" value="Genomic_DNA"/>
</dbReference>
<reference evidence="2 3" key="1">
    <citation type="journal article" date="2014" name="Genome Announc.">
        <title>Complete Genome Sequences of Fish Pathogenic Weissella ceti Strains WS74 and WS105.</title>
        <authorList>
            <person name="Figueiredo H.C."/>
            <person name="Leal C.A."/>
            <person name="Dorella F.A."/>
            <person name="Carvalho A.F."/>
            <person name="Soares S.C."/>
            <person name="Pereira F.L."/>
            <person name="Azevedo V.A."/>
        </authorList>
    </citation>
    <scope>NUCLEOTIDE SEQUENCE [LARGE SCALE GENOMIC DNA]</scope>
    <source>
        <strain evidence="2 3">WS74</strain>
    </source>
</reference>
<keyword evidence="3" id="KW-1185">Reference proteome</keyword>
<feature type="transmembrane region" description="Helical" evidence="1">
    <location>
        <begin position="66"/>
        <end position="87"/>
    </location>
</feature>
<reference evidence="3" key="2">
    <citation type="submission" date="2014-08" db="EMBL/GenBank/DDBJ databases">
        <title>Complete genome of Weissella ceti strain WS74 isolated from diseased rainbow trout in Brazil.</title>
        <authorList>
            <person name="Figueiredo H.C.P."/>
            <person name="Leal C.A.G."/>
            <person name="Pereira F.L."/>
            <person name="Soares S.C."/>
            <person name="Dorella F.A."/>
            <person name="Carvalho A.F."/>
            <person name="Azevedo V.A.C."/>
        </authorList>
    </citation>
    <scope>NUCLEOTIDE SEQUENCE [LARGE SCALE GENOMIC DNA]</scope>
    <source>
        <strain evidence="3">WS74</strain>
    </source>
</reference>
<name>A0A088GEM5_9LACO</name>
<keyword evidence="1" id="KW-0812">Transmembrane</keyword>
<proteinExistence type="predicted"/>
<evidence type="ECO:0000313" key="3">
    <source>
        <dbReference type="Proteomes" id="UP000029079"/>
    </source>
</evidence>
<keyword evidence="1" id="KW-0472">Membrane</keyword>
<keyword evidence="1" id="KW-1133">Transmembrane helix</keyword>
<protein>
    <submittedName>
        <fullName evidence="2">Putative membrane protein</fullName>
    </submittedName>
</protein>
<dbReference type="KEGG" id="wct:WS74_0306"/>